<evidence type="ECO:0000259" key="6">
    <source>
        <dbReference type="PROSITE" id="PS51299"/>
    </source>
</evidence>
<dbReference type="InterPro" id="IPR018004">
    <property type="entry name" value="KilA/APSES_HTH"/>
</dbReference>
<dbReference type="EMBL" id="QEAM01000103">
    <property type="protein sequence ID" value="TPX46466.1"/>
    <property type="molecule type" value="Genomic_DNA"/>
</dbReference>
<dbReference type="GO" id="GO:0003677">
    <property type="term" value="F:DNA binding"/>
    <property type="evidence" value="ECO:0007669"/>
    <property type="project" value="InterPro"/>
</dbReference>
<dbReference type="Pfam" id="PF04383">
    <property type="entry name" value="KilA-N"/>
    <property type="match status" value="1"/>
</dbReference>
<evidence type="ECO:0000256" key="4">
    <source>
        <dbReference type="SAM" id="Coils"/>
    </source>
</evidence>
<keyword evidence="4" id="KW-0175">Coiled coil</keyword>
<proteinExistence type="predicted"/>
<dbReference type="GO" id="GO:0001228">
    <property type="term" value="F:DNA-binding transcription activator activity, RNA polymerase II-specific"/>
    <property type="evidence" value="ECO:0007669"/>
    <property type="project" value="UniProtKB-ARBA"/>
</dbReference>
<evidence type="ECO:0000256" key="3">
    <source>
        <dbReference type="PROSITE-ProRule" id="PRU00023"/>
    </source>
</evidence>
<comment type="caution">
    <text evidence="7">The sequence shown here is derived from an EMBL/GenBank/DDBJ whole genome shotgun (WGS) entry which is preliminary data.</text>
</comment>
<dbReference type="PANTHER" id="PTHR43828:SF3">
    <property type="entry name" value="CHROMO DOMAIN-CONTAINING PROTEIN"/>
    <property type="match status" value="1"/>
</dbReference>
<evidence type="ECO:0000256" key="1">
    <source>
        <dbReference type="ARBA" id="ARBA00022737"/>
    </source>
</evidence>
<evidence type="ECO:0000313" key="9">
    <source>
        <dbReference type="Proteomes" id="UP000317494"/>
    </source>
</evidence>
<dbReference type="PROSITE" id="PS51299">
    <property type="entry name" value="HTH_APSES"/>
    <property type="match status" value="1"/>
</dbReference>
<feature type="repeat" description="ANK" evidence="3">
    <location>
        <begin position="404"/>
        <end position="436"/>
    </location>
</feature>
<keyword evidence="9" id="KW-1185">Reference proteome</keyword>
<gene>
    <name evidence="8" type="ORF">SeLEV6574_g03215</name>
    <name evidence="7" type="ORF">SeMB42_g05643</name>
</gene>
<dbReference type="Proteomes" id="UP000317494">
    <property type="component" value="Unassembled WGS sequence"/>
</dbReference>
<accession>A0A507CQ57</accession>
<dbReference type="Pfam" id="PF13637">
    <property type="entry name" value="Ank_4"/>
    <property type="match status" value="1"/>
</dbReference>
<feature type="compositionally biased region" description="Polar residues" evidence="5">
    <location>
        <begin position="125"/>
        <end position="143"/>
    </location>
</feature>
<reference evidence="9 10" key="1">
    <citation type="journal article" date="2019" name="Sci. Rep.">
        <title>Comparative genomics of chytrid fungi reveal insights into the obligate biotrophic and pathogenic lifestyle of Synchytrium endobioticum.</title>
        <authorList>
            <person name="van de Vossenberg B.T.L.H."/>
            <person name="Warris S."/>
            <person name="Nguyen H.D.T."/>
            <person name="van Gent-Pelzer M.P.E."/>
            <person name="Joly D.L."/>
            <person name="van de Geest H.C."/>
            <person name="Bonants P.J.M."/>
            <person name="Smith D.S."/>
            <person name="Levesque C.A."/>
            <person name="van der Lee T.A.J."/>
        </authorList>
    </citation>
    <scope>NUCLEOTIDE SEQUENCE [LARGE SCALE GENOMIC DNA]</scope>
    <source>
        <strain evidence="8 10">LEV6574</strain>
        <strain evidence="7 9">MB42</strain>
    </source>
</reference>
<dbReference type="GO" id="GO:0033309">
    <property type="term" value="C:SBF transcription complex"/>
    <property type="evidence" value="ECO:0007669"/>
    <property type="project" value="TreeGrafter"/>
</dbReference>
<dbReference type="PROSITE" id="PS50297">
    <property type="entry name" value="ANK_REP_REGION"/>
    <property type="match status" value="1"/>
</dbReference>
<dbReference type="InterPro" id="IPR051642">
    <property type="entry name" value="SWI6-like"/>
</dbReference>
<evidence type="ECO:0000313" key="10">
    <source>
        <dbReference type="Proteomes" id="UP000320475"/>
    </source>
</evidence>
<dbReference type="PANTHER" id="PTHR43828">
    <property type="entry name" value="ASPARAGINASE"/>
    <property type="match status" value="1"/>
</dbReference>
<dbReference type="SMART" id="SM01252">
    <property type="entry name" value="KilA-N"/>
    <property type="match status" value="1"/>
</dbReference>
<evidence type="ECO:0000256" key="2">
    <source>
        <dbReference type="ARBA" id="ARBA00023043"/>
    </source>
</evidence>
<dbReference type="Proteomes" id="UP000320475">
    <property type="component" value="Unassembled WGS sequence"/>
</dbReference>
<feature type="domain" description="HTH APSES-type" evidence="6">
    <location>
        <begin position="14"/>
        <end position="122"/>
    </location>
</feature>
<dbReference type="SMART" id="SM00248">
    <property type="entry name" value="ANK"/>
    <property type="match status" value="2"/>
</dbReference>
<feature type="repeat" description="ANK" evidence="3">
    <location>
        <begin position="284"/>
        <end position="316"/>
    </location>
</feature>
<evidence type="ECO:0000256" key="5">
    <source>
        <dbReference type="SAM" id="MobiDB-lite"/>
    </source>
</evidence>
<dbReference type="AlphaFoldDB" id="A0A507CQ57"/>
<dbReference type="FunFam" id="3.10.260.10:FF:000001">
    <property type="entry name" value="APSES transcription factor (MbpA)"/>
    <property type="match status" value="1"/>
</dbReference>
<dbReference type="EMBL" id="QEAN01000277">
    <property type="protein sequence ID" value="TPX41275.1"/>
    <property type="molecule type" value="Genomic_DNA"/>
</dbReference>
<dbReference type="SUPFAM" id="SSF48403">
    <property type="entry name" value="Ankyrin repeat"/>
    <property type="match status" value="1"/>
</dbReference>
<organism evidence="7 9">
    <name type="scientific">Synchytrium endobioticum</name>
    <dbReference type="NCBI Taxonomy" id="286115"/>
    <lineage>
        <taxon>Eukaryota</taxon>
        <taxon>Fungi</taxon>
        <taxon>Fungi incertae sedis</taxon>
        <taxon>Chytridiomycota</taxon>
        <taxon>Chytridiomycota incertae sedis</taxon>
        <taxon>Chytridiomycetes</taxon>
        <taxon>Synchytriales</taxon>
        <taxon>Synchytriaceae</taxon>
        <taxon>Synchytrium</taxon>
    </lineage>
</organism>
<evidence type="ECO:0000313" key="8">
    <source>
        <dbReference type="EMBL" id="TPX46466.1"/>
    </source>
</evidence>
<dbReference type="SUPFAM" id="SSF54616">
    <property type="entry name" value="DNA-binding domain of Mlu1-box binding protein MBP1"/>
    <property type="match status" value="1"/>
</dbReference>
<keyword evidence="2 3" id="KW-0040">ANK repeat</keyword>
<dbReference type="Pfam" id="PF00023">
    <property type="entry name" value="Ank"/>
    <property type="match status" value="1"/>
</dbReference>
<protein>
    <recommendedName>
        <fullName evidence="6">HTH APSES-type domain-containing protein</fullName>
    </recommendedName>
</protein>
<dbReference type="VEuPathDB" id="FungiDB:SeMB42_g05643"/>
<dbReference type="InterPro" id="IPR036887">
    <property type="entry name" value="HTH_APSES_sf"/>
</dbReference>
<dbReference type="InterPro" id="IPR003163">
    <property type="entry name" value="Tscrpt_reg_HTH_APSES-type"/>
</dbReference>
<dbReference type="InterPro" id="IPR002110">
    <property type="entry name" value="Ankyrin_rpt"/>
</dbReference>
<dbReference type="STRING" id="286115.A0A507CQ57"/>
<dbReference type="Gene3D" id="1.25.40.20">
    <property type="entry name" value="Ankyrin repeat-containing domain"/>
    <property type="match status" value="1"/>
</dbReference>
<keyword evidence="1" id="KW-0677">Repeat</keyword>
<dbReference type="PROSITE" id="PS50088">
    <property type="entry name" value="ANK_REPEAT"/>
    <property type="match status" value="2"/>
</dbReference>
<dbReference type="Gene3D" id="3.10.260.10">
    <property type="entry name" value="Transcription regulator HTH, APSES-type DNA-binding domain"/>
    <property type="match status" value="1"/>
</dbReference>
<name>A0A507CQ57_9FUNG</name>
<dbReference type="InterPro" id="IPR036770">
    <property type="entry name" value="Ankyrin_rpt-contain_sf"/>
</dbReference>
<feature type="region of interest" description="Disordered" evidence="5">
    <location>
        <begin position="122"/>
        <end position="145"/>
    </location>
</feature>
<sequence>MNDNGNVTPSKSSVYAAVYSGVEVFEFMCREVPVMRRVADSYLNATQILKVANFTKPRRTKILEKEVLHVQHEKIQGGYGKYQGTWIPMEQGRALAVRYGVEEAILPILTFDPTKEPIAAKPVTQKGNSDLNKDGNNSATRASLRTKRPSIILPVADGVSTKVEDAPALQANVPQSPHIGNGRRVRGHDGTGFADANTSQESHVNSSNHHYYKPVKQEDIDRGGAPPSPIPIGSRHHRDLITSEQRQREVLMHIFIDDAKSTLEVLRSTSPPFQLELDFVLDDQNHTALHWAAALARLNVLRALLTAGADPNSTNSGGETPLIRSVMVTNNFDNQTFVQVFSLLQDSVRHVDHDNRTLLHHIACTAGVRGRSLAAKHYISVVSNYLETHPSTNDQAFVDLQDKTGDTALHIACRTSCKTVAQYLLRLGCRRDIPNTAGMKAEDLCKDYPKLYRLLTIETADSTDVTMESSDEEFEDVDEDVATPSPIADELDYAYNLEIRNRVLANGAGAQLITVVQDIVEDAQREFRVHVKQTEEEIKITRDEMNAAADQLNQARKEQDHLQMATQQLEEIQSRVQALQRQLERMVKSRLSFLESATSLDDAVTPEDLARELALLRRRLDYSSHAKKRLSEETEQSKIVAEERMKKLKRLICICSQLPEEKVDDVMEDLVDGLTPE</sequence>
<dbReference type="GO" id="GO:0030907">
    <property type="term" value="C:MBF transcription complex"/>
    <property type="evidence" value="ECO:0007669"/>
    <property type="project" value="TreeGrafter"/>
</dbReference>
<evidence type="ECO:0000313" key="7">
    <source>
        <dbReference type="EMBL" id="TPX41275.1"/>
    </source>
</evidence>
<dbReference type="OrthoDB" id="6718656at2759"/>
<feature type="coiled-coil region" evidence="4">
    <location>
        <begin position="531"/>
        <end position="589"/>
    </location>
</feature>